<keyword evidence="1" id="KW-0472">Membrane</keyword>
<reference evidence="2 3" key="1">
    <citation type="journal article" date="2019" name="Int. J. Syst. Evol. Microbiol.">
        <title>The Global Catalogue of Microorganisms (GCM) 10K type strain sequencing project: providing services to taxonomists for standard genome sequencing and annotation.</title>
        <authorList>
            <consortium name="The Broad Institute Genomics Platform"/>
            <consortium name="The Broad Institute Genome Sequencing Center for Infectious Disease"/>
            <person name="Wu L."/>
            <person name="Ma J."/>
        </authorList>
    </citation>
    <scope>NUCLEOTIDE SEQUENCE [LARGE SCALE GENOMIC DNA]</scope>
    <source>
        <strain evidence="2 3">JCM 15089</strain>
    </source>
</reference>
<dbReference type="RefSeq" id="WP_166936301.1">
    <property type="nucleotide sequence ID" value="NZ_BAAADD010000007.1"/>
</dbReference>
<feature type="transmembrane region" description="Helical" evidence="1">
    <location>
        <begin position="294"/>
        <end position="312"/>
    </location>
</feature>
<feature type="transmembrane region" description="Helical" evidence="1">
    <location>
        <begin position="345"/>
        <end position="367"/>
    </location>
</feature>
<feature type="transmembrane region" description="Helical" evidence="1">
    <location>
        <begin position="129"/>
        <end position="148"/>
    </location>
</feature>
<keyword evidence="3" id="KW-1185">Reference proteome</keyword>
<gene>
    <name evidence="2" type="ORF">GCM10008942_27480</name>
</gene>
<dbReference type="Proteomes" id="UP001499951">
    <property type="component" value="Unassembled WGS sequence"/>
</dbReference>
<evidence type="ECO:0000313" key="2">
    <source>
        <dbReference type="EMBL" id="GAA0577117.1"/>
    </source>
</evidence>
<dbReference type="EMBL" id="BAAADD010000007">
    <property type="protein sequence ID" value="GAA0577117.1"/>
    <property type="molecule type" value="Genomic_DNA"/>
</dbReference>
<feature type="transmembrane region" description="Helical" evidence="1">
    <location>
        <begin position="197"/>
        <end position="222"/>
    </location>
</feature>
<keyword evidence="1" id="KW-1133">Transmembrane helix</keyword>
<accession>A0ABN1EXK3</accession>
<evidence type="ECO:0000313" key="3">
    <source>
        <dbReference type="Proteomes" id="UP001499951"/>
    </source>
</evidence>
<evidence type="ECO:0008006" key="4">
    <source>
        <dbReference type="Google" id="ProtNLM"/>
    </source>
</evidence>
<comment type="caution">
    <text evidence="2">The sequence shown here is derived from an EMBL/GenBank/DDBJ whole genome shotgun (WGS) entry which is preliminary data.</text>
</comment>
<feature type="transmembrane region" description="Helical" evidence="1">
    <location>
        <begin position="160"/>
        <end position="177"/>
    </location>
</feature>
<evidence type="ECO:0000256" key="1">
    <source>
        <dbReference type="SAM" id="Phobius"/>
    </source>
</evidence>
<feature type="transmembrane region" description="Helical" evidence="1">
    <location>
        <begin position="68"/>
        <end position="89"/>
    </location>
</feature>
<organism evidence="2 3">
    <name type="scientific">Rhizomicrobium electricum</name>
    <dbReference type="NCBI Taxonomy" id="480070"/>
    <lineage>
        <taxon>Bacteria</taxon>
        <taxon>Pseudomonadati</taxon>
        <taxon>Pseudomonadota</taxon>
        <taxon>Alphaproteobacteria</taxon>
        <taxon>Micropepsales</taxon>
        <taxon>Micropepsaceae</taxon>
        <taxon>Rhizomicrobium</taxon>
    </lineage>
</organism>
<feature type="transmembrane region" description="Helical" evidence="1">
    <location>
        <begin position="101"/>
        <end position="123"/>
    </location>
</feature>
<name>A0ABN1EXK3_9PROT</name>
<feature type="transmembrane region" description="Helical" evidence="1">
    <location>
        <begin position="229"/>
        <end position="246"/>
    </location>
</feature>
<keyword evidence="1" id="KW-0812">Transmembrane</keyword>
<proteinExistence type="predicted"/>
<feature type="transmembrane region" description="Helical" evidence="1">
    <location>
        <begin position="261"/>
        <end position="282"/>
    </location>
</feature>
<feature type="transmembrane region" description="Helical" evidence="1">
    <location>
        <begin position="379"/>
        <end position="400"/>
    </location>
</feature>
<sequence>MKEWSLSRTALLAGILVIAVEAILLAGGNNAVLHGVLLDPDCYMHLQRALRLMTEGGWHDTVDPRINAPFGFTIHWTAVFDTLLVAGAAPLKALGLDPHSALYVWGSAISPLLLVAALAVFAWGVKPRIAGPAFLWLTILIFTQPQLAGSFIAGRPDHQSLVLGLLLAQLAWAYALFDGRAGSRWALAAGVMAGLQLATSVEALLTIFLVSAALALAWLFYGRKTLRPLLLYFAGAVFTVVAWLTWEGGHFLVIAAYDRVSIAHVLALASGTFGMAAVVFTDARGLLAGTGRKLAALGLALVFAAGVMAAAYPDFFLGPWPHLDPVIVAWHAQIGELQPLAKGGWFGLAAFFAQMTAPLLALPLVIWRLVRGPTADKPAMVLSLIGFVLFGGLALVQMRWSGETQAVMLLPWTLTTIAIMQSEVALRIGRSRIPLRTFALGGALLLQVLPTIATQTAKGLDQFDTHPHAACNWSGAIRVLQQSLPDNAIVMAPLDHGPEILWRTKARVIAGPYEILPAVKDTAAFLHGGKAAARDVVQRRGISHALVCRHDNWPGFGGEIAVGRYPAWLKPVPLKNGPKEFRLYRVSR</sequence>
<protein>
    <recommendedName>
        <fullName evidence="4">4-amino-4-deoxy-L-arabinose transferase</fullName>
    </recommendedName>
</protein>